<dbReference type="GO" id="GO:0003677">
    <property type="term" value="F:DNA binding"/>
    <property type="evidence" value="ECO:0007669"/>
    <property type="project" value="InterPro"/>
</dbReference>
<dbReference type="OrthoDB" id="532500at2759"/>
<proteinExistence type="inferred from homology"/>
<keyword evidence="8" id="KW-1185">Reference proteome</keyword>
<dbReference type="Proteomes" id="UP000091857">
    <property type="component" value="Chromosome 4"/>
</dbReference>
<name>A0A2C9W2H2_MANES</name>
<dbReference type="EMBL" id="CM004390">
    <property type="protein sequence ID" value="OAY53180.1"/>
    <property type="molecule type" value="Genomic_DNA"/>
</dbReference>
<comment type="subcellular location">
    <subcellularLocation>
        <location evidence="1">Nucleus</location>
        <location evidence="1">Nucleolus</location>
    </subcellularLocation>
</comment>
<organism evidence="7 8">
    <name type="scientific">Manihot esculenta</name>
    <name type="common">Cassava</name>
    <name type="synonym">Jatropha manihot</name>
    <dbReference type="NCBI Taxonomy" id="3983"/>
    <lineage>
        <taxon>Eukaryota</taxon>
        <taxon>Viridiplantae</taxon>
        <taxon>Streptophyta</taxon>
        <taxon>Embryophyta</taxon>
        <taxon>Tracheophyta</taxon>
        <taxon>Spermatophyta</taxon>
        <taxon>Magnoliopsida</taxon>
        <taxon>eudicotyledons</taxon>
        <taxon>Gunneridae</taxon>
        <taxon>Pentapetalae</taxon>
        <taxon>rosids</taxon>
        <taxon>fabids</taxon>
        <taxon>Malpighiales</taxon>
        <taxon>Euphorbiaceae</taxon>
        <taxon>Crotonoideae</taxon>
        <taxon>Manihoteae</taxon>
        <taxon>Manihot</taxon>
    </lineage>
</organism>
<comment type="caution">
    <text evidence="7">The sequence shown here is derived from an EMBL/GenBank/DDBJ whole genome shotgun (WGS) entry which is preliminary data.</text>
</comment>
<comment type="similarity">
    <text evidence="2">Belongs to the eukaryotic RPA49/POLR1E RNA polymerase subunit family.</text>
</comment>
<evidence type="ECO:0000256" key="1">
    <source>
        <dbReference type="ARBA" id="ARBA00004604"/>
    </source>
</evidence>
<evidence type="ECO:0000256" key="4">
    <source>
        <dbReference type="ARBA" id="ARBA00023163"/>
    </source>
</evidence>
<keyword evidence="3" id="KW-0240">DNA-directed RNA polymerase</keyword>
<evidence type="ECO:0000256" key="6">
    <source>
        <dbReference type="SAM" id="MobiDB-lite"/>
    </source>
</evidence>
<sequence>MGLDLEAQLADPKARSQASPHKKAKKEEWENTEAIRSQESPQTATQKSKKKINREEEENNDGTVLIQNEQPLASDEPNEQPPVCVKFEVIYDHSDKTPPIVGYFPSGYKPHNYNGYNNNEENLSPPPHPPTVSFYRSAQRIKIEKSFSEKNDKRSSSERMELVVSPDGSNVNFVGKNYKGEAMAAQLCTYALGVLDKNTQTLKIMPIAGNKIFRLEPKVRGLDTADKEPSCMENEEASEENKADKIMALNVKYGSKRSIVQYKKAQALKQGDDPESQKDLSKKIDNIVVNKEALESASTHIARNIPPHNSSATTPQEAYPLNRIILTGERDFLEDVYEILQVGTEARSNAYPTFVRNRIHKLLEIQDEAEKKTLSRIFSYITHLIKFKDLHSLDGASSAKSHKIPSILRQKFVEMFTPESRRLPVEKIDLLISYILVLTLHADDFRTNPTDIAKDLKVSSVSLRVHFANLGCKLVRENKLSLATLPVPLKFPTQRQKQRR</sequence>
<evidence type="ECO:0008006" key="9">
    <source>
        <dbReference type="Google" id="ProtNLM"/>
    </source>
</evidence>
<keyword evidence="4" id="KW-0804">Transcription</keyword>
<accession>A0A2C9W2H2</accession>
<evidence type="ECO:0000256" key="5">
    <source>
        <dbReference type="ARBA" id="ARBA00023242"/>
    </source>
</evidence>
<evidence type="ECO:0000256" key="2">
    <source>
        <dbReference type="ARBA" id="ARBA00009430"/>
    </source>
</evidence>
<feature type="region of interest" description="Disordered" evidence="6">
    <location>
        <begin position="1"/>
        <end position="80"/>
    </location>
</feature>
<dbReference type="AlphaFoldDB" id="A0A2C9W2H2"/>
<keyword evidence="5" id="KW-0539">Nucleus</keyword>
<protein>
    <recommendedName>
        <fullName evidence="9">DNA-directed RNA polymerase I subunit rpa49</fullName>
    </recommendedName>
</protein>
<dbReference type="PANTHER" id="PTHR14440">
    <property type="entry name" value="DNA-DIRECTED RNA POLYMERASE I SUBUNIT RPA49"/>
    <property type="match status" value="1"/>
</dbReference>
<dbReference type="InterPro" id="IPR009668">
    <property type="entry name" value="RNA_pol-assoc_fac_A49-like"/>
</dbReference>
<dbReference type="STRING" id="3983.A0A2C9W2H2"/>
<feature type="compositionally biased region" description="Polar residues" evidence="6">
    <location>
        <begin position="61"/>
        <end position="71"/>
    </location>
</feature>
<feature type="compositionally biased region" description="Polar residues" evidence="6">
    <location>
        <begin position="34"/>
        <end position="46"/>
    </location>
</feature>
<dbReference type="GO" id="GO:0005736">
    <property type="term" value="C:RNA polymerase I complex"/>
    <property type="evidence" value="ECO:0000318"/>
    <property type="project" value="GO_Central"/>
</dbReference>
<dbReference type="GO" id="GO:0006362">
    <property type="term" value="P:transcription elongation by RNA polymerase I"/>
    <property type="evidence" value="ECO:0000318"/>
    <property type="project" value="GO_Central"/>
</dbReference>
<dbReference type="Pfam" id="PF06870">
    <property type="entry name" value="RNA_pol_I_A49"/>
    <property type="match status" value="1"/>
</dbReference>
<evidence type="ECO:0000313" key="7">
    <source>
        <dbReference type="EMBL" id="OAY53180.1"/>
    </source>
</evidence>
<dbReference type="GO" id="GO:0001188">
    <property type="term" value="P:RNA polymerase I preinitiation complex assembly"/>
    <property type="evidence" value="ECO:0000318"/>
    <property type="project" value="GO_Central"/>
</dbReference>
<gene>
    <name evidence="7" type="ORF">MANES_04G142200v8</name>
</gene>
<reference evidence="8" key="1">
    <citation type="journal article" date="2016" name="Nat. Biotechnol.">
        <title>Sequencing wild and cultivated cassava and related species reveals extensive interspecific hybridization and genetic diversity.</title>
        <authorList>
            <person name="Bredeson J.V."/>
            <person name="Lyons J.B."/>
            <person name="Prochnik S.E."/>
            <person name="Wu G.A."/>
            <person name="Ha C.M."/>
            <person name="Edsinger-Gonzales E."/>
            <person name="Grimwood J."/>
            <person name="Schmutz J."/>
            <person name="Rabbi I.Y."/>
            <person name="Egesi C."/>
            <person name="Nauluvula P."/>
            <person name="Lebot V."/>
            <person name="Ndunguru J."/>
            <person name="Mkamilo G."/>
            <person name="Bart R.S."/>
            <person name="Setter T.L."/>
            <person name="Gleadow R.M."/>
            <person name="Kulakow P."/>
            <person name="Ferguson M.E."/>
            <person name="Rounsley S."/>
            <person name="Rokhsar D.S."/>
        </authorList>
    </citation>
    <scope>NUCLEOTIDE SEQUENCE [LARGE SCALE GENOMIC DNA]</scope>
    <source>
        <strain evidence="8">cv. AM560-2</strain>
    </source>
</reference>
<evidence type="ECO:0000313" key="8">
    <source>
        <dbReference type="Proteomes" id="UP000091857"/>
    </source>
</evidence>
<dbReference type="Gramene" id="Manes.04G142200.1.v8.1">
    <property type="protein sequence ID" value="Manes.04G142200.1.v8.1.CDS"/>
    <property type="gene ID" value="Manes.04G142200.v8.1"/>
</dbReference>
<evidence type="ECO:0000256" key="3">
    <source>
        <dbReference type="ARBA" id="ARBA00022478"/>
    </source>
</evidence>